<dbReference type="EMBL" id="OX465084">
    <property type="protein sequence ID" value="CAI9300340.1"/>
    <property type="molecule type" value="Genomic_DNA"/>
</dbReference>
<feature type="compositionally biased region" description="Basic and acidic residues" evidence="6">
    <location>
        <begin position="110"/>
        <end position="122"/>
    </location>
</feature>
<dbReference type="InterPro" id="IPR036576">
    <property type="entry name" value="WRKY_dom_sf"/>
</dbReference>
<feature type="region of interest" description="Disordered" evidence="6">
    <location>
        <begin position="96"/>
        <end position="122"/>
    </location>
</feature>
<keyword evidence="2" id="KW-0805">Transcription regulation</keyword>
<dbReference type="InterPro" id="IPR003657">
    <property type="entry name" value="WRKY_dom"/>
</dbReference>
<evidence type="ECO:0000256" key="3">
    <source>
        <dbReference type="ARBA" id="ARBA00023125"/>
    </source>
</evidence>
<dbReference type="Proteomes" id="UP001177003">
    <property type="component" value="Chromosome 8"/>
</dbReference>
<evidence type="ECO:0000256" key="6">
    <source>
        <dbReference type="SAM" id="MobiDB-lite"/>
    </source>
</evidence>
<name>A0AA36ENZ0_LACSI</name>
<dbReference type="SUPFAM" id="SSF118290">
    <property type="entry name" value="WRKY DNA-binding domain"/>
    <property type="match status" value="1"/>
</dbReference>
<dbReference type="GO" id="GO:0043565">
    <property type="term" value="F:sequence-specific DNA binding"/>
    <property type="evidence" value="ECO:0007669"/>
    <property type="project" value="InterPro"/>
</dbReference>
<dbReference type="AlphaFoldDB" id="A0AA36ENZ0"/>
<protein>
    <recommendedName>
        <fullName evidence="7">WRKY domain-containing protein</fullName>
    </recommendedName>
</protein>
<dbReference type="InterPro" id="IPR044810">
    <property type="entry name" value="WRKY_plant"/>
</dbReference>
<gene>
    <name evidence="8" type="ORF">LSALG_LOCUS38987</name>
</gene>
<dbReference type="GO" id="GO:0003700">
    <property type="term" value="F:DNA-binding transcription factor activity"/>
    <property type="evidence" value="ECO:0007669"/>
    <property type="project" value="InterPro"/>
</dbReference>
<comment type="subcellular location">
    <subcellularLocation>
        <location evidence="1">Nucleus</location>
    </subcellularLocation>
</comment>
<evidence type="ECO:0000259" key="7">
    <source>
        <dbReference type="PROSITE" id="PS50811"/>
    </source>
</evidence>
<keyword evidence="5" id="KW-0539">Nucleus</keyword>
<evidence type="ECO:0000256" key="1">
    <source>
        <dbReference type="ARBA" id="ARBA00004123"/>
    </source>
</evidence>
<dbReference type="Gene3D" id="2.20.25.80">
    <property type="entry name" value="WRKY domain"/>
    <property type="match status" value="1"/>
</dbReference>
<dbReference type="PROSITE" id="PS50811">
    <property type="entry name" value="WRKY"/>
    <property type="match status" value="1"/>
</dbReference>
<dbReference type="GO" id="GO:0005634">
    <property type="term" value="C:nucleus"/>
    <property type="evidence" value="ECO:0007669"/>
    <property type="project" value="UniProtKB-SubCell"/>
</dbReference>
<dbReference type="PANTHER" id="PTHR31221">
    <property type="entry name" value="WRKY TRANSCRIPTION FACTOR PROTEIN 1-RELATED"/>
    <property type="match status" value="1"/>
</dbReference>
<evidence type="ECO:0000256" key="2">
    <source>
        <dbReference type="ARBA" id="ARBA00023015"/>
    </source>
</evidence>
<dbReference type="Pfam" id="PF03106">
    <property type="entry name" value="WRKY"/>
    <property type="match status" value="1"/>
</dbReference>
<evidence type="ECO:0000313" key="8">
    <source>
        <dbReference type="EMBL" id="CAI9300340.1"/>
    </source>
</evidence>
<keyword evidence="3" id="KW-0238">DNA-binding</keyword>
<feature type="domain" description="WRKY" evidence="7">
    <location>
        <begin position="209"/>
        <end position="274"/>
    </location>
</feature>
<dbReference type="FunFam" id="2.20.25.80:FF:000003">
    <property type="entry name" value="WRKY transcription factor 57"/>
    <property type="match status" value="1"/>
</dbReference>
<keyword evidence="9" id="KW-1185">Reference proteome</keyword>
<accession>A0AA36ENZ0</accession>
<dbReference type="PANTHER" id="PTHR31221:SF380">
    <property type="entry name" value="WRKY DOMAIN-CONTAINING PROTEIN-RELATED"/>
    <property type="match status" value="1"/>
</dbReference>
<keyword evidence="4" id="KW-0804">Transcription</keyword>
<organism evidence="8 9">
    <name type="scientific">Lactuca saligna</name>
    <name type="common">Willowleaf lettuce</name>
    <dbReference type="NCBI Taxonomy" id="75948"/>
    <lineage>
        <taxon>Eukaryota</taxon>
        <taxon>Viridiplantae</taxon>
        <taxon>Streptophyta</taxon>
        <taxon>Embryophyta</taxon>
        <taxon>Tracheophyta</taxon>
        <taxon>Spermatophyta</taxon>
        <taxon>Magnoliopsida</taxon>
        <taxon>eudicotyledons</taxon>
        <taxon>Gunneridae</taxon>
        <taxon>Pentapetalae</taxon>
        <taxon>asterids</taxon>
        <taxon>campanulids</taxon>
        <taxon>Asterales</taxon>
        <taxon>Asteraceae</taxon>
        <taxon>Cichorioideae</taxon>
        <taxon>Cichorieae</taxon>
        <taxon>Lactucinae</taxon>
        <taxon>Lactuca</taxon>
    </lineage>
</organism>
<proteinExistence type="predicted"/>
<reference evidence="8" key="1">
    <citation type="submission" date="2023-04" db="EMBL/GenBank/DDBJ databases">
        <authorList>
            <person name="Vijverberg K."/>
            <person name="Xiong W."/>
            <person name="Schranz E."/>
        </authorList>
    </citation>
    <scope>NUCLEOTIDE SEQUENCE</scope>
</reference>
<dbReference type="SMART" id="SM00774">
    <property type="entry name" value="WRKY"/>
    <property type="match status" value="1"/>
</dbReference>
<sequence length="301" mass="34085">MELEAMDTKELMMMMMIKMENQNNPYPPHMHMDMDIPSDPFSSLPVLDQTAFGSEQKTSLGFMELLQGGLHDHNYSSPSSSSSVFDINNMMMMYHHDHQLPSPPSSSSAHDPHSNQHDHDHYKEEDVTVDEVAGEESSISVVLNVHPSISSPNSSSLSSPAAATVDQRLHKPLKQCMESKRTKVGADDERKTLKKKKEREARFAFMTRTEIDHLDDGYRWRKYGQKAVKNSPFPRSYYRCTSASCNVKKRVERCMGDPSFVVTTYEGQHIHPSPCAAPTLKSPSFNHHLNNTIIINPTTYN</sequence>
<evidence type="ECO:0000256" key="5">
    <source>
        <dbReference type="ARBA" id="ARBA00023242"/>
    </source>
</evidence>
<evidence type="ECO:0000256" key="4">
    <source>
        <dbReference type="ARBA" id="ARBA00023163"/>
    </source>
</evidence>
<evidence type="ECO:0000313" key="9">
    <source>
        <dbReference type="Proteomes" id="UP001177003"/>
    </source>
</evidence>